<dbReference type="GO" id="GO:0140359">
    <property type="term" value="F:ABC-type transporter activity"/>
    <property type="evidence" value="ECO:0007669"/>
    <property type="project" value="InterPro"/>
</dbReference>
<dbReference type="PRINTS" id="PR01414">
    <property type="entry name" value="CCMBBIOGNSIS"/>
</dbReference>
<feature type="transmembrane region" description="Helical" evidence="1">
    <location>
        <begin position="102"/>
        <end position="127"/>
    </location>
</feature>
<comment type="caution">
    <text evidence="2">The sequence shown here is derived from an EMBL/GenBank/DDBJ whole genome shotgun (WGS) entry which is preliminary data.</text>
</comment>
<keyword evidence="1" id="KW-0472">Membrane</keyword>
<keyword evidence="1" id="KW-0812">Transmembrane</keyword>
<dbReference type="EMBL" id="SODP01000002">
    <property type="protein sequence ID" value="TDW71333.1"/>
    <property type="molecule type" value="Genomic_DNA"/>
</dbReference>
<organism evidence="2 3">
    <name type="scientific">Kribbella pratensis</name>
    <dbReference type="NCBI Taxonomy" id="2512112"/>
    <lineage>
        <taxon>Bacteria</taxon>
        <taxon>Bacillati</taxon>
        <taxon>Actinomycetota</taxon>
        <taxon>Actinomycetes</taxon>
        <taxon>Propionibacteriales</taxon>
        <taxon>Kribbellaceae</taxon>
        <taxon>Kribbella</taxon>
    </lineage>
</organism>
<evidence type="ECO:0000313" key="3">
    <source>
        <dbReference type="Proteomes" id="UP000295146"/>
    </source>
</evidence>
<sequence>MTVNPRLVRAVVDKELREFRRNRSMVVGMAIIPLIFSVQPLVTVFALSSSASGPLRHEHVLLYMLGIPALVPSLVASYSVVGEREQGTLEPLLTTPIRREELLLGKALATFIPAAIVAYAVFALFLACVGLFAQPSVASALIRPSDVIAQLVFTPLLAGWSIWVAIVISTRANDIRVAQQLSTLASLPSVALAILIALNVIDVSLLTGVVAAAVLLALNRIGWRVASALFDRERLILGTKA</sequence>
<gene>
    <name evidence="2" type="ORF">EV653_5415</name>
</gene>
<protein>
    <submittedName>
        <fullName evidence="2">ABC-2 type transport system permease protein</fullName>
    </submittedName>
</protein>
<dbReference type="PANTHER" id="PTHR43471">
    <property type="entry name" value="ABC TRANSPORTER PERMEASE"/>
    <property type="match status" value="1"/>
</dbReference>
<feature type="transmembrane region" description="Helical" evidence="1">
    <location>
        <begin position="147"/>
        <end position="169"/>
    </location>
</feature>
<reference evidence="2 3" key="1">
    <citation type="submission" date="2019-03" db="EMBL/GenBank/DDBJ databases">
        <title>Genomic Encyclopedia of Type Strains, Phase III (KMG-III): the genomes of soil and plant-associated and newly described type strains.</title>
        <authorList>
            <person name="Whitman W."/>
        </authorList>
    </citation>
    <scope>NUCLEOTIDE SEQUENCE [LARGE SCALE GENOMIC DNA]</scope>
    <source>
        <strain evidence="2 3">VKM Ac-2573</strain>
    </source>
</reference>
<dbReference type="PANTHER" id="PTHR43471:SF1">
    <property type="entry name" value="ABC TRANSPORTER PERMEASE PROTEIN NOSY-RELATED"/>
    <property type="match status" value="1"/>
</dbReference>
<keyword evidence="1" id="KW-1133">Transmembrane helix</keyword>
<accession>A0A4R8CCJ9</accession>
<proteinExistence type="predicted"/>
<name>A0A4R8CCJ9_9ACTN</name>
<evidence type="ECO:0000256" key="1">
    <source>
        <dbReference type="SAM" id="Phobius"/>
    </source>
</evidence>
<feature type="transmembrane region" description="Helical" evidence="1">
    <location>
        <begin position="60"/>
        <end position="81"/>
    </location>
</feature>
<dbReference type="GO" id="GO:0005886">
    <property type="term" value="C:plasma membrane"/>
    <property type="evidence" value="ECO:0007669"/>
    <property type="project" value="UniProtKB-SubCell"/>
</dbReference>
<feature type="transmembrane region" description="Helical" evidence="1">
    <location>
        <begin position="204"/>
        <end position="223"/>
    </location>
</feature>
<dbReference type="AlphaFoldDB" id="A0A4R8CCJ9"/>
<dbReference type="Proteomes" id="UP000295146">
    <property type="component" value="Unassembled WGS sequence"/>
</dbReference>
<feature type="transmembrane region" description="Helical" evidence="1">
    <location>
        <begin position="181"/>
        <end position="198"/>
    </location>
</feature>
<dbReference type="RefSeq" id="WP_134106411.1">
    <property type="nucleotide sequence ID" value="NZ_SODP01000002.1"/>
</dbReference>
<feature type="transmembrane region" description="Helical" evidence="1">
    <location>
        <begin position="26"/>
        <end position="48"/>
    </location>
</feature>
<evidence type="ECO:0000313" key="2">
    <source>
        <dbReference type="EMBL" id="TDW71333.1"/>
    </source>
</evidence>
<dbReference type="Pfam" id="PF12679">
    <property type="entry name" value="ABC2_membrane_2"/>
    <property type="match status" value="1"/>
</dbReference>
<keyword evidence="3" id="KW-1185">Reference proteome</keyword>
<dbReference type="OrthoDB" id="157137at2"/>